<evidence type="ECO:0000313" key="5">
    <source>
        <dbReference type="Proteomes" id="UP001345827"/>
    </source>
</evidence>
<dbReference type="AlphaFoldDB" id="A0AAV9QFP1"/>
<proteinExistence type="predicted"/>
<dbReference type="Gene3D" id="4.10.240.10">
    <property type="entry name" value="Zn(2)-C6 fungal-type DNA-binding domain"/>
    <property type="match status" value="1"/>
</dbReference>
<dbReference type="InterPro" id="IPR001138">
    <property type="entry name" value="Zn2Cys6_DnaBD"/>
</dbReference>
<reference evidence="4 5" key="1">
    <citation type="submission" date="2023-06" db="EMBL/GenBank/DDBJ databases">
        <title>Black Yeasts Isolated from many extreme environments.</title>
        <authorList>
            <person name="Coleine C."/>
            <person name="Stajich J.E."/>
            <person name="Selbmann L."/>
        </authorList>
    </citation>
    <scope>NUCLEOTIDE SEQUENCE [LARGE SCALE GENOMIC DNA]</scope>
    <source>
        <strain evidence="4 5">CCFEE 5887</strain>
    </source>
</reference>
<dbReference type="SMART" id="SM00066">
    <property type="entry name" value="GAL4"/>
    <property type="match status" value="1"/>
</dbReference>
<feature type="domain" description="Zn(2)-C6 fungal-type" evidence="3">
    <location>
        <begin position="31"/>
        <end position="61"/>
    </location>
</feature>
<gene>
    <name evidence="4" type="ORF">LTR25_002771</name>
</gene>
<feature type="region of interest" description="Disordered" evidence="2">
    <location>
        <begin position="1"/>
        <end position="25"/>
    </location>
</feature>
<dbReference type="Proteomes" id="UP001345827">
    <property type="component" value="Unassembled WGS sequence"/>
</dbReference>
<evidence type="ECO:0000256" key="2">
    <source>
        <dbReference type="SAM" id="MobiDB-lite"/>
    </source>
</evidence>
<dbReference type="EMBL" id="JAXLQG010000004">
    <property type="protein sequence ID" value="KAK5540994.1"/>
    <property type="molecule type" value="Genomic_DNA"/>
</dbReference>
<dbReference type="GO" id="GO:0001228">
    <property type="term" value="F:DNA-binding transcription activator activity, RNA polymerase II-specific"/>
    <property type="evidence" value="ECO:0007669"/>
    <property type="project" value="TreeGrafter"/>
</dbReference>
<organism evidence="4 5">
    <name type="scientific">Vermiconidia calcicola</name>
    <dbReference type="NCBI Taxonomy" id="1690605"/>
    <lineage>
        <taxon>Eukaryota</taxon>
        <taxon>Fungi</taxon>
        <taxon>Dikarya</taxon>
        <taxon>Ascomycota</taxon>
        <taxon>Pezizomycotina</taxon>
        <taxon>Dothideomycetes</taxon>
        <taxon>Dothideomycetidae</taxon>
        <taxon>Mycosphaerellales</taxon>
        <taxon>Extremaceae</taxon>
        <taxon>Vermiconidia</taxon>
    </lineage>
</organism>
<dbReference type="GO" id="GO:0008270">
    <property type="term" value="F:zinc ion binding"/>
    <property type="evidence" value="ECO:0007669"/>
    <property type="project" value="InterPro"/>
</dbReference>
<dbReference type="CDD" id="cd00067">
    <property type="entry name" value="GAL4"/>
    <property type="match status" value="1"/>
</dbReference>
<dbReference type="PANTHER" id="PTHR47784">
    <property type="entry name" value="STEROL UPTAKE CONTROL PROTEIN 2"/>
    <property type="match status" value="1"/>
</dbReference>
<evidence type="ECO:0000259" key="3">
    <source>
        <dbReference type="PROSITE" id="PS50048"/>
    </source>
</evidence>
<name>A0AAV9QFP1_9PEZI</name>
<comment type="caution">
    <text evidence="4">The sequence shown here is derived from an EMBL/GenBank/DDBJ whole genome shotgun (WGS) entry which is preliminary data.</text>
</comment>
<dbReference type="Pfam" id="PF00172">
    <property type="entry name" value="Zn_clus"/>
    <property type="match status" value="1"/>
</dbReference>
<dbReference type="PROSITE" id="PS00463">
    <property type="entry name" value="ZN2_CY6_FUNGAL_1"/>
    <property type="match status" value="1"/>
</dbReference>
<dbReference type="SUPFAM" id="SSF57701">
    <property type="entry name" value="Zn2/Cys6 DNA-binding domain"/>
    <property type="match status" value="1"/>
</dbReference>
<keyword evidence="5" id="KW-1185">Reference proteome</keyword>
<keyword evidence="1" id="KW-0539">Nucleus</keyword>
<protein>
    <recommendedName>
        <fullName evidence="3">Zn(2)-C6 fungal-type domain-containing protein</fullName>
    </recommendedName>
</protein>
<dbReference type="PROSITE" id="PS50048">
    <property type="entry name" value="ZN2_CY6_FUNGAL_2"/>
    <property type="match status" value="1"/>
</dbReference>
<accession>A0AAV9QFP1</accession>
<dbReference type="InterPro" id="IPR036864">
    <property type="entry name" value="Zn2-C6_fun-type_DNA-bd_sf"/>
</dbReference>
<evidence type="ECO:0000313" key="4">
    <source>
        <dbReference type="EMBL" id="KAK5540994.1"/>
    </source>
</evidence>
<dbReference type="PANTHER" id="PTHR47784:SF9">
    <property type="entry name" value="ZN(II)2CYS6 TRANSCRIPTION FACTOR (EUROFUNG)"/>
    <property type="match status" value="1"/>
</dbReference>
<dbReference type="InterPro" id="IPR053157">
    <property type="entry name" value="Sterol_Uptake_Regulator"/>
</dbReference>
<evidence type="ECO:0000256" key="1">
    <source>
        <dbReference type="ARBA" id="ARBA00023242"/>
    </source>
</evidence>
<sequence>MKDVVESSSLSSTSDKAVARTRKTHKKSRSGCRNCKLRRVKCDEKRPMCSKCTDFEVTCNYNTSIPDLQPCSGALDGISADPMLQKSPLSANDHVLNMINLYLDADVSTPSESFKALGSREVDRLNRFQSRTILTVGNKGTARYFRKEMMHLACNHRFLMHLVQAMTAQHDRFLTGKAISGQSEDENYHMSQGIKGVQTRLSRPIRPEDQDALFISASLLGVMTFFAMEAKSIEHVWPLADGDLSWVNLSDGKKTIWRATNPLRRDSVWRPMAEMYEHDFMSSEKGPGCVLSVFDHLCSDRDGSIAALANPYHKSAQYLISLLGLELTDSTWIRFLAFICQVDPPWKELLAARDPWALLMLAYWFMKICRGAWWASTRAIVQGQAICVYLERYHADDALLQMAIPLPKQEFEAAQREGLGGLDHT</sequence>